<protein>
    <submittedName>
        <fullName evidence="3">Mannose-1-phosphate guanyltransferase beta-like</fullName>
    </submittedName>
</protein>
<proteinExistence type="predicted"/>
<dbReference type="PANTHER" id="PTHR22572">
    <property type="entry name" value="SUGAR-1-PHOSPHATE GUANYL TRANSFERASE"/>
    <property type="match status" value="1"/>
</dbReference>
<dbReference type="InterPro" id="IPR005835">
    <property type="entry name" value="NTP_transferase_dom"/>
</dbReference>
<dbReference type="RefSeq" id="XP_026189706.1">
    <property type="nucleotide sequence ID" value="XM_026333921.1"/>
</dbReference>
<evidence type="ECO:0000313" key="2">
    <source>
        <dbReference type="Proteomes" id="UP000515125"/>
    </source>
</evidence>
<reference evidence="3" key="1">
    <citation type="submission" date="2025-08" db="UniProtKB">
        <authorList>
            <consortium name="RefSeq"/>
        </authorList>
    </citation>
    <scope>IDENTIFICATION</scope>
</reference>
<dbReference type="Pfam" id="PF00483">
    <property type="entry name" value="NTP_transferase"/>
    <property type="match status" value="1"/>
</dbReference>
<name>A0A6P6RPG6_9EIME</name>
<dbReference type="GeneID" id="113146471"/>
<feature type="non-terminal residue" evidence="3">
    <location>
        <position position="156"/>
    </location>
</feature>
<sequence>MKALILVGGYGTRLRPLTLSVPKPLINFCNRSIVEYQIASFKKVGVKHLILAVAYQPEALMEALRDLEKKYALKISCSKEDDPLGTAGPVRLAEKLLRDEDAEKSSPQPSAGGRRFLDIKTDTDCFFVCNSDIICSFPLEEMWKFHKKTGAEATIL</sequence>
<feature type="domain" description="Nucleotidyl transferase" evidence="1">
    <location>
        <begin position="2"/>
        <end position="154"/>
    </location>
</feature>
<gene>
    <name evidence="3" type="primary">LOC113146471</name>
</gene>
<dbReference type="OrthoDB" id="1733332at2759"/>
<organism evidence="2 3">
    <name type="scientific">Cyclospora cayetanensis</name>
    <dbReference type="NCBI Taxonomy" id="88456"/>
    <lineage>
        <taxon>Eukaryota</taxon>
        <taxon>Sar</taxon>
        <taxon>Alveolata</taxon>
        <taxon>Apicomplexa</taxon>
        <taxon>Conoidasida</taxon>
        <taxon>Coccidia</taxon>
        <taxon>Eucoccidiorida</taxon>
        <taxon>Eimeriorina</taxon>
        <taxon>Eimeriidae</taxon>
        <taxon>Cyclospora</taxon>
    </lineage>
</organism>
<dbReference type="AlphaFoldDB" id="A0A6P6RPG6"/>
<keyword evidence="2" id="KW-1185">Reference proteome</keyword>
<dbReference type="Proteomes" id="UP000515125">
    <property type="component" value="Unplaced"/>
</dbReference>
<evidence type="ECO:0000259" key="1">
    <source>
        <dbReference type="Pfam" id="PF00483"/>
    </source>
</evidence>
<evidence type="ECO:0000313" key="3">
    <source>
        <dbReference type="RefSeq" id="XP_026189706.1"/>
    </source>
</evidence>
<dbReference type="Gene3D" id="3.90.550.10">
    <property type="entry name" value="Spore Coat Polysaccharide Biosynthesis Protein SpsA, Chain A"/>
    <property type="match status" value="1"/>
</dbReference>
<dbReference type="InterPro" id="IPR029044">
    <property type="entry name" value="Nucleotide-diphossugar_trans"/>
</dbReference>
<accession>A0A6P6RPG6</accession>
<dbReference type="SUPFAM" id="SSF53448">
    <property type="entry name" value="Nucleotide-diphospho-sugar transferases"/>
    <property type="match status" value="1"/>
</dbReference>
<dbReference type="InterPro" id="IPR050486">
    <property type="entry name" value="Mannose-1P_guanyltransferase"/>
</dbReference>